<reference evidence="4 5" key="1">
    <citation type="submission" date="2016-10" db="EMBL/GenBank/DDBJ databases">
        <title>Draft genome sequences of four alkaliphilic bacteria belonging to the Anaerobacillus genus.</title>
        <authorList>
            <person name="Bassil N.M."/>
            <person name="Lloyd J.R."/>
        </authorList>
    </citation>
    <scope>NUCLEOTIDE SEQUENCE [LARGE SCALE GENOMIC DNA]</scope>
    <source>
        <strain evidence="4 5">DSM 15340</strain>
    </source>
</reference>
<proteinExistence type="predicted"/>
<accession>A0A1S2LCQ0</accession>
<evidence type="ECO:0000256" key="1">
    <source>
        <dbReference type="SAM" id="Coils"/>
    </source>
</evidence>
<organism evidence="4 5">
    <name type="scientific">Anaerobacillus arseniciselenatis</name>
    <dbReference type="NCBI Taxonomy" id="85682"/>
    <lineage>
        <taxon>Bacteria</taxon>
        <taxon>Bacillati</taxon>
        <taxon>Bacillota</taxon>
        <taxon>Bacilli</taxon>
        <taxon>Bacillales</taxon>
        <taxon>Bacillaceae</taxon>
        <taxon>Anaerobacillus</taxon>
    </lineage>
</organism>
<feature type="transmembrane region" description="Helical" evidence="3">
    <location>
        <begin position="118"/>
        <end position="149"/>
    </location>
</feature>
<evidence type="ECO:0000256" key="2">
    <source>
        <dbReference type="SAM" id="MobiDB-lite"/>
    </source>
</evidence>
<evidence type="ECO:0000256" key="3">
    <source>
        <dbReference type="SAM" id="Phobius"/>
    </source>
</evidence>
<sequence>MDNIKKNDRRISIVLNGKEKTYEELEKDKQAYEEVLNQEITATEEISATQEKDEHDEFPWLLSDNTQKQSSPKVVDLGERRRDKSKLEAPYWDDGKSERSPKLPHIKRKKKKRFEFNLNLKALPLGLIGIVMSAIIVGVSFGFMMLTIFTGETNETSTPATNPVQAPVSNEVPTVAMKGEIPVLGVEVVQGGAFSQVETGDETAQVIKENGFAATLAETSDRVYLFIGLGLDREQARVIGNIYDANGQEVYLKPYAVSANGVVENDGQASFLQTGVDLYQQITLLSVNGFANGGSLYTEEMLSDLKAIHDEFLVLGDAFSNNEVQQPLASAFQSALIGAYDSLQNFISSNSEADLWQVQQHLLNGLTTYEQLITTL</sequence>
<keyword evidence="1" id="KW-0175">Coiled coil</keyword>
<evidence type="ECO:0000313" key="4">
    <source>
        <dbReference type="EMBL" id="OIJ10272.1"/>
    </source>
</evidence>
<feature type="region of interest" description="Disordered" evidence="2">
    <location>
        <begin position="42"/>
        <end position="81"/>
    </location>
</feature>
<keyword evidence="3" id="KW-1133">Transmembrane helix</keyword>
<dbReference type="OrthoDB" id="2964557at2"/>
<gene>
    <name evidence="4" type="ORF">BKP35_14335</name>
</gene>
<dbReference type="Proteomes" id="UP000180098">
    <property type="component" value="Unassembled WGS sequence"/>
</dbReference>
<evidence type="ECO:0000313" key="5">
    <source>
        <dbReference type="Proteomes" id="UP000180098"/>
    </source>
</evidence>
<protein>
    <recommendedName>
        <fullName evidence="6">SPOR domain-containing protein</fullName>
    </recommendedName>
</protein>
<name>A0A1S2LCQ0_9BACI</name>
<dbReference type="EMBL" id="MLQQ01000040">
    <property type="protein sequence ID" value="OIJ10272.1"/>
    <property type="molecule type" value="Genomic_DNA"/>
</dbReference>
<keyword evidence="3" id="KW-0472">Membrane</keyword>
<feature type="coiled-coil region" evidence="1">
    <location>
        <begin position="15"/>
        <end position="42"/>
    </location>
</feature>
<keyword evidence="5" id="KW-1185">Reference proteome</keyword>
<dbReference type="AlphaFoldDB" id="A0A1S2LCQ0"/>
<evidence type="ECO:0008006" key="6">
    <source>
        <dbReference type="Google" id="ProtNLM"/>
    </source>
</evidence>
<keyword evidence="3" id="KW-0812">Transmembrane</keyword>
<feature type="compositionally biased region" description="Polar residues" evidence="2">
    <location>
        <begin position="63"/>
        <end position="72"/>
    </location>
</feature>
<dbReference type="RefSeq" id="WP_071314036.1">
    <property type="nucleotide sequence ID" value="NZ_MLQQ01000040.1"/>
</dbReference>
<comment type="caution">
    <text evidence="4">The sequence shown here is derived from an EMBL/GenBank/DDBJ whole genome shotgun (WGS) entry which is preliminary data.</text>
</comment>